<feature type="binding site" evidence="11">
    <location>
        <position position="17"/>
    </location>
    <ligand>
        <name>Ca(2+)</name>
        <dbReference type="ChEBI" id="CHEBI:29108"/>
        <label>1</label>
    </ligand>
</feature>
<dbReference type="Pfam" id="PF00141">
    <property type="entry name" value="peroxidase"/>
    <property type="match status" value="1"/>
</dbReference>
<feature type="binding site" evidence="11">
    <location>
        <position position="22"/>
    </location>
    <ligand>
        <name>Ca(2+)</name>
        <dbReference type="ChEBI" id="CHEBI:29108"/>
        <label>1</label>
    </ligand>
</feature>
<feature type="binding site" evidence="11">
    <location>
        <position position="26"/>
    </location>
    <ligand>
        <name>Ca(2+)</name>
        <dbReference type="ChEBI" id="CHEBI:29108"/>
        <label>1</label>
    </ligand>
</feature>
<feature type="binding site" evidence="11">
    <location>
        <position position="20"/>
    </location>
    <ligand>
        <name>Ca(2+)</name>
        <dbReference type="ChEBI" id="CHEBI:29108"/>
        <label>1</label>
    </ligand>
</feature>
<dbReference type="Gene3D" id="1.10.420.10">
    <property type="entry name" value="Peroxidase, domain 2"/>
    <property type="match status" value="1"/>
</dbReference>
<keyword evidence="8 11" id="KW-0408">Iron</keyword>
<dbReference type="PROSITE" id="PS50873">
    <property type="entry name" value="PEROXIDASE_4"/>
    <property type="match status" value="1"/>
</dbReference>
<feature type="binding site" evidence="11">
    <location>
        <position position="144"/>
    </location>
    <ligand>
        <name>Ca(2+)</name>
        <dbReference type="ChEBI" id="CHEBI:29108"/>
        <label>2</label>
    </ligand>
</feature>
<dbReference type="AlphaFoldDB" id="A0A218WE26"/>
<dbReference type="InterPro" id="IPR010255">
    <property type="entry name" value="Haem_peroxidase_sf"/>
</dbReference>
<dbReference type="GO" id="GO:0020037">
    <property type="term" value="F:heme binding"/>
    <property type="evidence" value="ECO:0007669"/>
    <property type="project" value="InterPro"/>
</dbReference>
<evidence type="ECO:0000259" key="12">
    <source>
        <dbReference type="PROSITE" id="PS50873"/>
    </source>
</evidence>
<dbReference type="GO" id="GO:0140825">
    <property type="term" value="F:lactoperoxidase activity"/>
    <property type="evidence" value="ECO:0007669"/>
    <property type="project" value="UniProtKB-EC"/>
</dbReference>
<feature type="binding site" description="axial binding residue" evidence="11">
    <location>
        <position position="143"/>
    </location>
    <ligand>
        <name>heme b</name>
        <dbReference type="ChEBI" id="CHEBI:60344"/>
    </ligand>
    <ligandPart>
        <name>Fe</name>
        <dbReference type="ChEBI" id="CHEBI:18248"/>
    </ligandPart>
</feature>
<reference evidence="14" key="1">
    <citation type="journal article" date="2017" name="Plant J.">
        <title>The pomegranate (Punica granatum L.) genome and the genomics of punicalagin biosynthesis.</title>
        <authorList>
            <person name="Qin G."/>
            <person name="Xu C."/>
            <person name="Ming R."/>
            <person name="Tang H."/>
            <person name="Guyot R."/>
            <person name="Kramer E.M."/>
            <person name="Hu Y."/>
            <person name="Yi X."/>
            <person name="Qi Y."/>
            <person name="Xu X."/>
            <person name="Gao Z."/>
            <person name="Pan H."/>
            <person name="Jian J."/>
            <person name="Tian Y."/>
            <person name="Yue Z."/>
            <person name="Xu Y."/>
        </authorList>
    </citation>
    <scope>NUCLEOTIDE SEQUENCE [LARGE SCALE GENOMIC DNA]</scope>
    <source>
        <strain evidence="14">cv. Dabenzi</strain>
    </source>
</reference>
<dbReference type="EC" id="1.11.1.7" evidence="3"/>
<evidence type="ECO:0000256" key="11">
    <source>
        <dbReference type="PIRSR" id="PIRSR600823-3"/>
    </source>
</evidence>
<dbReference type="Gene3D" id="1.10.520.10">
    <property type="match status" value="1"/>
</dbReference>
<evidence type="ECO:0000256" key="1">
    <source>
        <dbReference type="ARBA" id="ARBA00000189"/>
    </source>
</evidence>
<feature type="binding site" evidence="11">
    <location>
        <position position="24"/>
    </location>
    <ligand>
        <name>Ca(2+)</name>
        <dbReference type="ChEBI" id="CHEBI:29108"/>
        <label>1</label>
    </ligand>
</feature>
<comment type="caution">
    <text evidence="13">The sequence shown here is derived from an EMBL/GenBank/DDBJ whole genome shotgun (WGS) entry which is preliminary data.</text>
</comment>
<evidence type="ECO:0000313" key="14">
    <source>
        <dbReference type="Proteomes" id="UP000197138"/>
    </source>
</evidence>
<evidence type="ECO:0000256" key="7">
    <source>
        <dbReference type="ARBA" id="ARBA00023002"/>
    </source>
</evidence>
<comment type="cofactor">
    <cofactor evidence="11">
        <name>heme b</name>
        <dbReference type="ChEBI" id="CHEBI:60344"/>
    </cofactor>
    <text evidence="11">Binds 1 heme b (iron(II)-protoporphyrin IX) group per subunit.</text>
</comment>
<comment type="cofactor">
    <cofactor evidence="11">
        <name>Ca(2+)</name>
        <dbReference type="ChEBI" id="CHEBI:29108"/>
    </cofactor>
    <text evidence="11">Binds 2 calcium ions per subunit.</text>
</comment>
<organism evidence="13 14">
    <name type="scientific">Punica granatum</name>
    <name type="common">Pomegranate</name>
    <dbReference type="NCBI Taxonomy" id="22663"/>
    <lineage>
        <taxon>Eukaryota</taxon>
        <taxon>Viridiplantae</taxon>
        <taxon>Streptophyta</taxon>
        <taxon>Embryophyta</taxon>
        <taxon>Tracheophyta</taxon>
        <taxon>Spermatophyta</taxon>
        <taxon>Magnoliopsida</taxon>
        <taxon>eudicotyledons</taxon>
        <taxon>Gunneridae</taxon>
        <taxon>Pentapetalae</taxon>
        <taxon>rosids</taxon>
        <taxon>malvids</taxon>
        <taxon>Myrtales</taxon>
        <taxon>Lythraceae</taxon>
        <taxon>Punica</taxon>
    </lineage>
</organism>
<name>A0A218WE26_PUNGR</name>
<evidence type="ECO:0000256" key="10">
    <source>
        <dbReference type="PIRSR" id="PIRSR600823-2"/>
    </source>
</evidence>
<dbReference type="PRINTS" id="PR00458">
    <property type="entry name" value="PEROXIDASE"/>
</dbReference>
<feature type="active site" description="Proton acceptor" evidence="9">
    <location>
        <position position="16"/>
    </location>
</feature>
<comment type="catalytic activity">
    <reaction evidence="1">
        <text>2 a phenolic donor + H2O2 = 2 a phenolic radical donor + 2 H2O</text>
        <dbReference type="Rhea" id="RHEA:56136"/>
        <dbReference type="ChEBI" id="CHEBI:15377"/>
        <dbReference type="ChEBI" id="CHEBI:16240"/>
        <dbReference type="ChEBI" id="CHEBI:139520"/>
        <dbReference type="ChEBI" id="CHEBI:139521"/>
        <dbReference type="EC" id="1.11.1.7"/>
    </reaction>
</comment>
<dbReference type="InterPro" id="IPR002016">
    <property type="entry name" value="Haem_peroxidase"/>
</dbReference>
<dbReference type="PRINTS" id="PR00461">
    <property type="entry name" value="PLPEROXIDASE"/>
</dbReference>
<dbReference type="PROSITE" id="PS00435">
    <property type="entry name" value="PEROXIDASE_1"/>
    <property type="match status" value="1"/>
</dbReference>
<dbReference type="SUPFAM" id="SSF48113">
    <property type="entry name" value="Heme-dependent peroxidases"/>
    <property type="match status" value="1"/>
</dbReference>
<feature type="domain" description="Plant heme peroxidase family profile" evidence="12">
    <location>
        <begin position="8"/>
        <end position="148"/>
    </location>
</feature>
<keyword evidence="7" id="KW-0560">Oxidoreductase</keyword>
<dbReference type="Proteomes" id="UP000197138">
    <property type="component" value="Unassembled WGS sequence"/>
</dbReference>
<dbReference type="GO" id="GO:0046872">
    <property type="term" value="F:metal ion binding"/>
    <property type="evidence" value="ECO:0007669"/>
    <property type="project" value="UniProtKB-KW"/>
</dbReference>
<keyword evidence="6 11" id="KW-0479">Metal-binding</keyword>
<comment type="similarity">
    <text evidence="2">Belongs to the peroxidase family. Ascorbate peroxidase subfamily.</text>
</comment>
<feature type="binding site" evidence="11">
    <location>
        <position position="37"/>
    </location>
    <ligand>
        <name>Ca(2+)</name>
        <dbReference type="ChEBI" id="CHEBI:29108"/>
        <label>1</label>
    </ligand>
</feature>
<evidence type="ECO:0000256" key="5">
    <source>
        <dbReference type="ARBA" id="ARBA00022617"/>
    </source>
</evidence>
<evidence type="ECO:0000256" key="4">
    <source>
        <dbReference type="ARBA" id="ARBA00022559"/>
    </source>
</evidence>
<dbReference type="PANTHER" id="PTHR31388:SF126">
    <property type="entry name" value="PEROXIDASE"/>
    <property type="match status" value="1"/>
</dbReference>
<evidence type="ECO:0000256" key="3">
    <source>
        <dbReference type="ARBA" id="ARBA00012313"/>
    </source>
</evidence>
<dbReference type="PANTHER" id="PTHR31388">
    <property type="entry name" value="PEROXIDASE 72-RELATED"/>
    <property type="match status" value="1"/>
</dbReference>
<sequence length="148" mass="15923">MSFSHFFSSLLSFKVHDRFVNGCDASILLDESTPNSERNACPSLRSARGVEVIDQIKEEVDKACGRSVVSCADILAVAAQDSVVALGGPWYQVPLGRRDSTRAYLDIANKDIPAPNMGLPQLIDTFNKQGLNVKDLVALSGGHTLGFA</sequence>
<evidence type="ECO:0000256" key="9">
    <source>
        <dbReference type="PIRSR" id="PIRSR600823-1"/>
    </source>
</evidence>
<keyword evidence="4" id="KW-0575">Peroxidase</keyword>
<evidence type="ECO:0000256" key="8">
    <source>
        <dbReference type="ARBA" id="ARBA00023004"/>
    </source>
</evidence>
<proteinExistence type="inferred from homology"/>
<accession>A0A218WE26</accession>
<protein>
    <recommendedName>
        <fullName evidence="3">peroxidase</fullName>
        <ecNumber evidence="3">1.11.1.7</ecNumber>
    </recommendedName>
</protein>
<evidence type="ECO:0000313" key="13">
    <source>
        <dbReference type="EMBL" id="OWM71114.1"/>
    </source>
</evidence>
<dbReference type="GO" id="GO:0006979">
    <property type="term" value="P:response to oxidative stress"/>
    <property type="evidence" value="ECO:0007669"/>
    <property type="project" value="InterPro"/>
</dbReference>
<dbReference type="EMBL" id="MTKT01004486">
    <property type="protein sequence ID" value="OWM71114.1"/>
    <property type="molecule type" value="Genomic_DNA"/>
</dbReference>
<gene>
    <name evidence="13" type="ORF">CDL15_Pgr011241</name>
</gene>
<dbReference type="InterPro" id="IPR000823">
    <property type="entry name" value="Peroxidase_pln"/>
</dbReference>
<keyword evidence="11" id="KW-0106">Calcium</keyword>
<evidence type="ECO:0000256" key="2">
    <source>
        <dbReference type="ARBA" id="ARBA00006873"/>
    </source>
</evidence>
<keyword evidence="5" id="KW-0349">Heme</keyword>
<dbReference type="InterPro" id="IPR019793">
    <property type="entry name" value="Peroxidases_heam-ligand_BS"/>
</dbReference>
<evidence type="ECO:0000256" key="6">
    <source>
        <dbReference type="ARBA" id="ARBA00022723"/>
    </source>
</evidence>
<feature type="binding site" evidence="10">
    <location>
        <position position="113"/>
    </location>
    <ligand>
        <name>substrate</name>
    </ligand>
</feature>